<dbReference type="EMBL" id="JBHSDC010000002">
    <property type="protein sequence ID" value="MFC4230642.1"/>
    <property type="molecule type" value="Genomic_DNA"/>
</dbReference>
<feature type="compositionally biased region" description="Low complexity" evidence="1">
    <location>
        <begin position="217"/>
        <end position="227"/>
    </location>
</feature>
<feature type="compositionally biased region" description="Low complexity" evidence="1">
    <location>
        <begin position="257"/>
        <end position="269"/>
    </location>
</feature>
<name>A0ABV8PRF5_9BACT</name>
<protein>
    <submittedName>
        <fullName evidence="3">Uncharacterized protein</fullName>
    </submittedName>
</protein>
<gene>
    <name evidence="3" type="ORF">ACFOW1_01985</name>
</gene>
<evidence type="ECO:0000313" key="3">
    <source>
        <dbReference type="EMBL" id="MFC4230642.1"/>
    </source>
</evidence>
<proteinExistence type="predicted"/>
<evidence type="ECO:0000256" key="1">
    <source>
        <dbReference type="SAM" id="MobiDB-lite"/>
    </source>
</evidence>
<feature type="signal peptide" evidence="2">
    <location>
        <begin position="1"/>
        <end position="20"/>
    </location>
</feature>
<feature type="compositionally biased region" description="Low complexity" evidence="1">
    <location>
        <begin position="190"/>
        <end position="206"/>
    </location>
</feature>
<dbReference type="PROSITE" id="PS51257">
    <property type="entry name" value="PROKAR_LIPOPROTEIN"/>
    <property type="match status" value="1"/>
</dbReference>
<keyword evidence="2" id="KW-0732">Signal</keyword>
<accession>A0ABV8PRF5</accession>
<evidence type="ECO:0000256" key="2">
    <source>
        <dbReference type="SAM" id="SignalP"/>
    </source>
</evidence>
<evidence type="ECO:0000313" key="4">
    <source>
        <dbReference type="Proteomes" id="UP001595906"/>
    </source>
</evidence>
<sequence>MKSGFLFLAFASAVLFTGCAAIYQTQQTPDDVYFSPAKVAPEVKEVAKNTNTNDHYEEYISSSDDRYLRMKVANRNRWDALDDYSYWNDSRFDYYGYSYSNNYYGYGYNSYNYWNNWAIYPSYSWGFSNFYGLGYNPYYFGYTSYYNPYYSIYGGYYNPYYWGNNVVVHNNYGPRRYSSGSNLSAFGNSNYNNANTPTRNNNNSSSFGGLVRRVIAPPTGSPSGTPSNTVDRPARTFTPSTTPTSNTGGSSGGFGSTGSSSSAPRRPRG</sequence>
<organism evidence="3 4">
    <name type="scientific">Parasediminibacterium paludis</name>
    <dbReference type="NCBI Taxonomy" id="908966"/>
    <lineage>
        <taxon>Bacteria</taxon>
        <taxon>Pseudomonadati</taxon>
        <taxon>Bacteroidota</taxon>
        <taxon>Chitinophagia</taxon>
        <taxon>Chitinophagales</taxon>
        <taxon>Chitinophagaceae</taxon>
        <taxon>Parasediminibacterium</taxon>
    </lineage>
</organism>
<dbReference type="Proteomes" id="UP001595906">
    <property type="component" value="Unassembled WGS sequence"/>
</dbReference>
<feature type="region of interest" description="Disordered" evidence="1">
    <location>
        <begin position="190"/>
        <end position="269"/>
    </location>
</feature>
<dbReference type="RefSeq" id="WP_379011944.1">
    <property type="nucleotide sequence ID" value="NZ_JBHSDC010000002.1"/>
</dbReference>
<feature type="chain" id="PRO_5045966742" evidence="2">
    <location>
        <begin position="21"/>
        <end position="269"/>
    </location>
</feature>
<comment type="caution">
    <text evidence="3">The sequence shown here is derived from an EMBL/GenBank/DDBJ whole genome shotgun (WGS) entry which is preliminary data.</text>
</comment>
<keyword evidence="4" id="KW-1185">Reference proteome</keyword>
<feature type="compositionally biased region" description="Low complexity" evidence="1">
    <location>
        <begin position="235"/>
        <end position="248"/>
    </location>
</feature>
<reference evidence="4" key="1">
    <citation type="journal article" date="2019" name="Int. J. Syst. Evol. Microbiol.">
        <title>The Global Catalogue of Microorganisms (GCM) 10K type strain sequencing project: providing services to taxonomists for standard genome sequencing and annotation.</title>
        <authorList>
            <consortium name="The Broad Institute Genomics Platform"/>
            <consortium name="The Broad Institute Genome Sequencing Center for Infectious Disease"/>
            <person name="Wu L."/>
            <person name="Ma J."/>
        </authorList>
    </citation>
    <scope>NUCLEOTIDE SEQUENCE [LARGE SCALE GENOMIC DNA]</scope>
    <source>
        <strain evidence="4">CECT 8010</strain>
    </source>
</reference>